<dbReference type="Proteomes" id="UP001140949">
    <property type="component" value="Unassembled WGS sequence"/>
</dbReference>
<feature type="domain" description="CBS" evidence="5">
    <location>
        <begin position="315"/>
        <end position="374"/>
    </location>
</feature>
<gene>
    <name evidence="6" type="ORF">M6B38_335350</name>
</gene>
<dbReference type="GO" id="GO:0005737">
    <property type="term" value="C:cytoplasm"/>
    <property type="evidence" value="ECO:0007669"/>
    <property type="project" value="TreeGrafter"/>
</dbReference>
<dbReference type="SUPFAM" id="SSF54631">
    <property type="entry name" value="CBS-domain pair"/>
    <property type="match status" value="2"/>
</dbReference>
<proteinExistence type="predicted"/>
<protein>
    <recommendedName>
        <fullName evidence="5">CBS domain-containing protein</fullName>
    </recommendedName>
</protein>
<dbReference type="PANTHER" id="PTHR13780:SF128">
    <property type="entry name" value="CBS DOMAIN-CONTAINING PROTEIN"/>
    <property type="match status" value="1"/>
</dbReference>
<comment type="caution">
    <text evidence="6">The sequence shown here is derived from an EMBL/GenBank/DDBJ whole genome shotgun (WGS) entry which is preliminary data.</text>
</comment>
<name>A0AAX6H020_IRIPA</name>
<keyword evidence="7" id="KW-1185">Reference proteome</keyword>
<dbReference type="PROSITE" id="PS51371">
    <property type="entry name" value="CBS"/>
    <property type="match status" value="1"/>
</dbReference>
<dbReference type="EMBL" id="JANAVB010014596">
    <property type="protein sequence ID" value="KAJ6834316.1"/>
    <property type="molecule type" value="Genomic_DNA"/>
</dbReference>
<evidence type="ECO:0000256" key="3">
    <source>
        <dbReference type="PROSITE-ProRule" id="PRU00703"/>
    </source>
</evidence>
<dbReference type="InterPro" id="IPR000644">
    <property type="entry name" value="CBS_dom"/>
</dbReference>
<dbReference type="Pfam" id="PF00571">
    <property type="entry name" value="CBS"/>
    <property type="match status" value="1"/>
</dbReference>
<sequence>MAVSLLSHDVSDLCIGKPPLKSLPASATVAEAICALKSPTTAEAYISIVSGGNKAAAIVGKVCMVDVLCYLCSSEHISSPVAALEKPVSVLLPKDPARGGIRRIDFNSSISEAIDVMIDGGNHSLIVPIRRKREGSYCFLTEEDLLRFFLNSIFLFSSIASLSVASLGLVRAALSVCCREPALSALALIRSALDDHAAVAVVTDDAKLVGEISPSTLSACDETVAAAIAALSAGELMAYIDCCSGGVLMESVMDAVKTRLREKGMLGMIRLIEEETISSLQSSSTSSSSDDEESEAVSKRRRPRRTKSGSYSTRMGRRSEEAIVCHPESSLVAVMVQALAHRVSYVWVVDDEYGLVGVVTFPDLLRVFREEVSKA</sequence>
<evidence type="ECO:0000259" key="5">
    <source>
        <dbReference type="PROSITE" id="PS51371"/>
    </source>
</evidence>
<dbReference type="Gene3D" id="3.10.580.10">
    <property type="entry name" value="CBS-domain"/>
    <property type="match status" value="1"/>
</dbReference>
<feature type="region of interest" description="Disordered" evidence="4">
    <location>
        <begin position="279"/>
        <end position="315"/>
    </location>
</feature>
<dbReference type="GO" id="GO:0005634">
    <property type="term" value="C:nucleus"/>
    <property type="evidence" value="ECO:0007669"/>
    <property type="project" value="TreeGrafter"/>
</dbReference>
<accession>A0AAX6H020</accession>
<reference evidence="6" key="2">
    <citation type="submission" date="2023-04" db="EMBL/GenBank/DDBJ databases">
        <authorList>
            <person name="Bruccoleri R.E."/>
            <person name="Oakeley E.J."/>
            <person name="Faust A.-M."/>
            <person name="Dessus-Babus S."/>
            <person name="Altorfer M."/>
            <person name="Burckhardt D."/>
            <person name="Oertli M."/>
            <person name="Naumann U."/>
            <person name="Petersen F."/>
            <person name="Wong J."/>
        </authorList>
    </citation>
    <scope>NUCLEOTIDE SEQUENCE</scope>
    <source>
        <strain evidence="6">GSM-AAB239-AS_SAM_17_03QT</strain>
        <tissue evidence="6">Leaf</tissue>
    </source>
</reference>
<reference evidence="6" key="1">
    <citation type="journal article" date="2023" name="GigaByte">
        <title>Genome assembly of the bearded iris, Iris pallida Lam.</title>
        <authorList>
            <person name="Bruccoleri R.E."/>
            <person name="Oakeley E.J."/>
            <person name="Faust A.M.E."/>
            <person name="Altorfer M."/>
            <person name="Dessus-Babus S."/>
            <person name="Burckhardt D."/>
            <person name="Oertli M."/>
            <person name="Naumann U."/>
            <person name="Petersen F."/>
            <person name="Wong J."/>
        </authorList>
    </citation>
    <scope>NUCLEOTIDE SEQUENCE</scope>
    <source>
        <strain evidence="6">GSM-AAB239-AS_SAM_17_03QT</strain>
    </source>
</reference>
<dbReference type="InterPro" id="IPR050511">
    <property type="entry name" value="AMPK_gamma/SDS23_families"/>
</dbReference>
<dbReference type="AlphaFoldDB" id="A0AAX6H020"/>
<feature type="compositionally biased region" description="Low complexity" evidence="4">
    <location>
        <begin position="279"/>
        <end position="288"/>
    </location>
</feature>
<dbReference type="InterPro" id="IPR046342">
    <property type="entry name" value="CBS_dom_sf"/>
</dbReference>
<organism evidence="6 7">
    <name type="scientific">Iris pallida</name>
    <name type="common">Sweet iris</name>
    <dbReference type="NCBI Taxonomy" id="29817"/>
    <lineage>
        <taxon>Eukaryota</taxon>
        <taxon>Viridiplantae</taxon>
        <taxon>Streptophyta</taxon>
        <taxon>Embryophyta</taxon>
        <taxon>Tracheophyta</taxon>
        <taxon>Spermatophyta</taxon>
        <taxon>Magnoliopsida</taxon>
        <taxon>Liliopsida</taxon>
        <taxon>Asparagales</taxon>
        <taxon>Iridaceae</taxon>
        <taxon>Iridoideae</taxon>
        <taxon>Irideae</taxon>
        <taxon>Iris</taxon>
    </lineage>
</organism>
<keyword evidence="1" id="KW-0677">Repeat</keyword>
<evidence type="ECO:0000256" key="4">
    <source>
        <dbReference type="SAM" id="MobiDB-lite"/>
    </source>
</evidence>
<evidence type="ECO:0000256" key="2">
    <source>
        <dbReference type="ARBA" id="ARBA00023122"/>
    </source>
</evidence>
<dbReference type="PANTHER" id="PTHR13780">
    <property type="entry name" value="AMP-ACTIVATED PROTEIN KINASE, GAMMA REGULATORY SUBUNIT"/>
    <property type="match status" value="1"/>
</dbReference>
<evidence type="ECO:0000313" key="6">
    <source>
        <dbReference type="EMBL" id="KAJ6834316.1"/>
    </source>
</evidence>
<keyword evidence="2 3" id="KW-0129">CBS domain</keyword>
<evidence type="ECO:0000256" key="1">
    <source>
        <dbReference type="ARBA" id="ARBA00022737"/>
    </source>
</evidence>
<evidence type="ECO:0000313" key="7">
    <source>
        <dbReference type="Proteomes" id="UP001140949"/>
    </source>
</evidence>